<evidence type="ECO:0000313" key="2">
    <source>
        <dbReference type="Proteomes" id="UP000248214"/>
    </source>
</evidence>
<evidence type="ECO:0000313" key="1">
    <source>
        <dbReference type="EMBL" id="PYZ92615.1"/>
    </source>
</evidence>
<sequence length="376" mass="42886">MIDLLEVETGKLNMSFTDSIRPIEEVTGTFESANYIYICAGYGNTLLADHQLMESLIRLKNRPAMKVFLHPTTSVKTHRFMEIITQFPMAQFYFHASANSGIIVTDEAAYLNETILKDYNSECGKNHGVGMYSVDQHVIDYLTSCLKKLIDTKDYHAVSQSTIKSFFENTVSYGDSLRNQLIMLIYSFEAILCDFSDDLTLNENKDASQPCKKGLLNAFSRWQNALTSVIEEVNEVLCKSSKMNYKGNANRKIHTTMYEIRSLLYDFENISFSTEVKKSIELSSAVEDDELGYSHQLIEKYAGIYNHLIGTEEVEGDESDGYINNIASTLAQMKKEADVSESASLVRYKQMEEMYDRLTLLNYHINKFAFHLKYGT</sequence>
<dbReference type="AlphaFoldDB" id="A0A323TT38"/>
<dbReference type="EMBL" id="PDOD01000003">
    <property type="protein sequence ID" value="PYZ92615.1"/>
    <property type="molecule type" value="Genomic_DNA"/>
</dbReference>
<accession>A0A323TT38</accession>
<name>A0A323TT38_9BACI</name>
<organism evidence="1 2">
    <name type="scientific">Salipaludibacillus keqinensis</name>
    <dbReference type="NCBI Taxonomy" id="2045207"/>
    <lineage>
        <taxon>Bacteria</taxon>
        <taxon>Bacillati</taxon>
        <taxon>Bacillota</taxon>
        <taxon>Bacilli</taxon>
        <taxon>Bacillales</taxon>
        <taxon>Bacillaceae</taxon>
    </lineage>
</organism>
<reference evidence="1 2" key="1">
    <citation type="submission" date="2017-10" db="EMBL/GenBank/DDBJ databases">
        <title>Bacillus sp. nov., a halophilic bacterium isolated from a Keqin Lake.</title>
        <authorList>
            <person name="Wang H."/>
        </authorList>
    </citation>
    <scope>NUCLEOTIDE SEQUENCE [LARGE SCALE GENOMIC DNA]</scope>
    <source>
        <strain evidence="1 2">KQ-12</strain>
    </source>
</reference>
<keyword evidence="2" id="KW-1185">Reference proteome</keyword>
<comment type="caution">
    <text evidence="1">The sequence shown here is derived from an EMBL/GenBank/DDBJ whole genome shotgun (WGS) entry which is preliminary data.</text>
</comment>
<protein>
    <submittedName>
        <fullName evidence="1">Uncharacterized protein</fullName>
    </submittedName>
</protein>
<gene>
    <name evidence="1" type="ORF">CR194_13165</name>
</gene>
<proteinExistence type="predicted"/>
<dbReference type="Proteomes" id="UP000248214">
    <property type="component" value="Unassembled WGS sequence"/>
</dbReference>